<gene>
    <name evidence="2" type="ORF">Spa11_43580</name>
</gene>
<sequence length="403" mass="43681" precursor="true">MVRLSLTAACVAAIAAAQPAPADQVELATGSRLDARVASEPAESRSHVALESEYGRLVLDRDRVARAVNETPAEAEYRRRSPSVSDTAEAQFALANWCRDNGVAEGMRRHLARVLELDPEHAEARMLLGYQQIDGQWMTRDDVLAARGLVRWKGEYRTPQEVALLEQAEQAEAAALAWRNQLAQWRESLDGADRDAARRAEESLLTLSDPAATAELLKLLADEKTPQVRRLLMKSLGSLGTPDALATLANHGIADVDPDVRAEAVDQLIASGRPGLAIPFVKALRADNPFYINNAAWALGRLQAASAIDPLIDALVTTHKRQVGNDSGGDSYSVGFNPATGGGGTFGFGGGGPKIVAKNSRNPQVLDTLVHLTGENFQYSKEKWRAWLADQQVAQDIDLRRDL</sequence>
<dbReference type="InterPro" id="IPR016024">
    <property type="entry name" value="ARM-type_fold"/>
</dbReference>
<keyword evidence="1" id="KW-0732">Signal</keyword>
<dbReference type="InterPro" id="IPR011989">
    <property type="entry name" value="ARM-like"/>
</dbReference>
<evidence type="ECO:0000313" key="3">
    <source>
        <dbReference type="Proteomes" id="UP000316426"/>
    </source>
</evidence>
<dbReference type="Gene3D" id="1.25.10.10">
    <property type="entry name" value="Leucine-rich Repeat Variant"/>
    <property type="match status" value="1"/>
</dbReference>
<accession>A0A518KEC3</accession>
<dbReference type="Pfam" id="PF03130">
    <property type="entry name" value="HEAT_PBS"/>
    <property type="match status" value="1"/>
</dbReference>
<dbReference type="GO" id="GO:0016829">
    <property type="term" value="F:lyase activity"/>
    <property type="evidence" value="ECO:0007669"/>
    <property type="project" value="UniProtKB-KW"/>
</dbReference>
<evidence type="ECO:0000256" key="1">
    <source>
        <dbReference type="SAM" id="SignalP"/>
    </source>
</evidence>
<protein>
    <submittedName>
        <fullName evidence="2">PBS lyase HEAT-like repeat protein</fullName>
    </submittedName>
</protein>
<dbReference type="InterPro" id="IPR004155">
    <property type="entry name" value="PBS_lyase_HEAT"/>
</dbReference>
<dbReference type="Proteomes" id="UP000316426">
    <property type="component" value="Chromosome"/>
</dbReference>
<reference evidence="2 3" key="1">
    <citation type="submission" date="2019-02" db="EMBL/GenBank/DDBJ databases">
        <title>Deep-cultivation of Planctomycetes and their phenomic and genomic characterization uncovers novel biology.</title>
        <authorList>
            <person name="Wiegand S."/>
            <person name="Jogler M."/>
            <person name="Boedeker C."/>
            <person name="Pinto D."/>
            <person name="Vollmers J."/>
            <person name="Rivas-Marin E."/>
            <person name="Kohn T."/>
            <person name="Peeters S.H."/>
            <person name="Heuer A."/>
            <person name="Rast P."/>
            <person name="Oberbeckmann S."/>
            <person name="Bunk B."/>
            <person name="Jeske O."/>
            <person name="Meyerdierks A."/>
            <person name="Storesund J.E."/>
            <person name="Kallscheuer N."/>
            <person name="Luecker S."/>
            <person name="Lage O.M."/>
            <person name="Pohl T."/>
            <person name="Merkel B.J."/>
            <person name="Hornburger P."/>
            <person name="Mueller R.-W."/>
            <person name="Bruemmer F."/>
            <person name="Labrenz M."/>
            <person name="Spormann A.M."/>
            <person name="Op den Camp H."/>
            <person name="Overmann J."/>
            <person name="Amann R."/>
            <person name="Jetten M.S.M."/>
            <person name="Mascher T."/>
            <person name="Medema M.H."/>
            <person name="Devos D.P."/>
            <person name="Kaster A.-K."/>
            <person name="Ovreas L."/>
            <person name="Rohde M."/>
            <person name="Galperin M.Y."/>
            <person name="Jogler C."/>
        </authorList>
    </citation>
    <scope>NUCLEOTIDE SEQUENCE [LARGE SCALE GENOMIC DNA]</scope>
    <source>
        <strain evidence="2 3">Spa11</strain>
    </source>
</reference>
<dbReference type="KEGG" id="bmei:Spa11_43580"/>
<feature type="chain" id="PRO_5021934528" evidence="1">
    <location>
        <begin position="23"/>
        <end position="403"/>
    </location>
</feature>
<keyword evidence="2" id="KW-0456">Lyase</keyword>
<dbReference type="Pfam" id="PF13646">
    <property type="entry name" value="HEAT_2"/>
    <property type="match status" value="1"/>
</dbReference>
<keyword evidence="3" id="KW-1185">Reference proteome</keyword>
<dbReference type="SUPFAM" id="SSF48371">
    <property type="entry name" value="ARM repeat"/>
    <property type="match status" value="1"/>
</dbReference>
<evidence type="ECO:0000313" key="2">
    <source>
        <dbReference type="EMBL" id="QDV76133.1"/>
    </source>
</evidence>
<organism evidence="2 3">
    <name type="scientific">Botrimarina mediterranea</name>
    <dbReference type="NCBI Taxonomy" id="2528022"/>
    <lineage>
        <taxon>Bacteria</taxon>
        <taxon>Pseudomonadati</taxon>
        <taxon>Planctomycetota</taxon>
        <taxon>Planctomycetia</taxon>
        <taxon>Pirellulales</taxon>
        <taxon>Lacipirellulaceae</taxon>
        <taxon>Botrimarina</taxon>
    </lineage>
</organism>
<dbReference type="RefSeq" id="WP_145116597.1">
    <property type="nucleotide sequence ID" value="NZ_CP036349.1"/>
</dbReference>
<dbReference type="EMBL" id="CP036349">
    <property type="protein sequence ID" value="QDV76133.1"/>
    <property type="molecule type" value="Genomic_DNA"/>
</dbReference>
<feature type="signal peptide" evidence="1">
    <location>
        <begin position="1"/>
        <end position="22"/>
    </location>
</feature>
<dbReference type="AlphaFoldDB" id="A0A518KEC3"/>
<dbReference type="SMART" id="SM00567">
    <property type="entry name" value="EZ_HEAT"/>
    <property type="match status" value="3"/>
</dbReference>
<proteinExistence type="predicted"/>
<name>A0A518KEC3_9BACT</name>